<accession>A0A3G5AGF7</accession>
<dbReference type="Pfam" id="PF07661">
    <property type="entry name" value="MORN_2"/>
    <property type="match status" value="3"/>
</dbReference>
<dbReference type="SUPFAM" id="SSF82185">
    <property type="entry name" value="Histone H3 K4-specific methyltransferase SET7/9 N-terminal domain"/>
    <property type="match status" value="1"/>
</dbReference>
<dbReference type="InterPro" id="IPR011652">
    <property type="entry name" value="MORN_2"/>
</dbReference>
<name>A0A3G5AGF7_9VIRU</name>
<gene>
    <name evidence="1" type="ORF">Solumvirus2_69</name>
</gene>
<dbReference type="EMBL" id="MK072499">
    <property type="protein sequence ID" value="AYV86262.1"/>
    <property type="molecule type" value="Genomic_DNA"/>
</dbReference>
<dbReference type="Gene3D" id="3.90.930.1">
    <property type="match status" value="1"/>
</dbReference>
<evidence type="ECO:0008006" key="2">
    <source>
        <dbReference type="Google" id="ProtNLM"/>
    </source>
</evidence>
<proteinExistence type="predicted"/>
<organism evidence="1">
    <name type="scientific">Solumvirus sp</name>
    <dbReference type="NCBI Taxonomy" id="2487773"/>
    <lineage>
        <taxon>Viruses</taxon>
        <taxon>Pithoviruses</taxon>
    </lineage>
</organism>
<protein>
    <recommendedName>
        <fullName evidence="2">MORN repeat-containing protein</fullName>
    </recommendedName>
</protein>
<sequence>MGCVSPQPIKIKTEYYKDGKIREECEYSGIHRHGECLIYYNNGVLSNKIIYDMGQRVGLSEKYDENGKLSEAIEYKANCRHGLYKLWFPGTSIIKMIGFYHYDAKHGPWEEYSQKGDKTVSNYHRGHLVTGPAIPDKDNNLGETLLISH</sequence>
<reference evidence="1" key="1">
    <citation type="submission" date="2018-10" db="EMBL/GenBank/DDBJ databases">
        <title>Hidden diversity of soil giant viruses.</title>
        <authorList>
            <person name="Schulz F."/>
            <person name="Alteio L."/>
            <person name="Goudeau D."/>
            <person name="Ryan E.M."/>
            <person name="Malmstrom R.R."/>
            <person name="Blanchard J."/>
            <person name="Woyke T."/>
        </authorList>
    </citation>
    <scope>NUCLEOTIDE SEQUENCE</scope>
    <source>
        <strain evidence="1">SMV1</strain>
    </source>
</reference>
<evidence type="ECO:0000313" key="1">
    <source>
        <dbReference type="EMBL" id="AYV86262.1"/>
    </source>
</evidence>